<feature type="region of interest" description="Disordered" evidence="1">
    <location>
        <begin position="87"/>
        <end position="119"/>
    </location>
</feature>
<evidence type="ECO:0000313" key="2">
    <source>
        <dbReference type="EMBL" id="AKH47590.1"/>
    </source>
</evidence>
<name>A0A0F7L6R9_9VIRU</name>
<organism evidence="2">
    <name type="scientific">uncultured marine virus</name>
    <dbReference type="NCBI Taxonomy" id="186617"/>
    <lineage>
        <taxon>Viruses</taxon>
        <taxon>environmental samples</taxon>
    </lineage>
</organism>
<proteinExistence type="predicted"/>
<reference evidence="2" key="2">
    <citation type="submission" date="2015-03" db="EMBL/GenBank/DDBJ databases">
        <authorList>
            <person name="Chow C.-E.T."/>
            <person name="Winget D.M."/>
            <person name="White R.A.III."/>
            <person name="Hallam S.J."/>
            <person name="Suttle C.A."/>
        </authorList>
    </citation>
    <scope>NUCLEOTIDE SEQUENCE</scope>
    <source>
        <strain evidence="2">Oxic1_1</strain>
    </source>
</reference>
<dbReference type="EMBL" id="KR029596">
    <property type="protein sequence ID" value="AKH47590.1"/>
    <property type="molecule type" value="Genomic_DNA"/>
</dbReference>
<reference evidence="2" key="1">
    <citation type="journal article" date="2015" name="Front. Microbiol.">
        <title>Combining genomic sequencing methods to explore viral diversity and reveal potential virus-host interactions.</title>
        <authorList>
            <person name="Chow C.E."/>
            <person name="Winget D.M."/>
            <person name="White R.A.III."/>
            <person name="Hallam S.J."/>
            <person name="Suttle C.A."/>
        </authorList>
    </citation>
    <scope>NUCLEOTIDE SEQUENCE</scope>
    <source>
        <strain evidence="2">Oxic1_1</strain>
    </source>
</reference>
<protein>
    <submittedName>
        <fullName evidence="2">Uncharacterized protein</fullName>
    </submittedName>
</protein>
<accession>A0A0F7L6R9</accession>
<evidence type="ECO:0000256" key="1">
    <source>
        <dbReference type="SAM" id="MobiDB-lite"/>
    </source>
</evidence>
<sequence length="119" mass="13450">METPQLSRSQLLSRAIHRWWEIRSNRGLYPALQYQIRLGSVLRYAISIDWVRLADTVSKEMKRAKKSHEALQKGTIAFAKRGGPKTDFVGIAGNTEDPGAYRDHPDVWPGGGPVHPDDR</sequence>